<dbReference type="SUPFAM" id="SSF103473">
    <property type="entry name" value="MFS general substrate transporter"/>
    <property type="match status" value="1"/>
</dbReference>
<accession>A0A8J3FH53</accession>
<dbReference type="PANTHER" id="PTHR23534:SF1">
    <property type="entry name" value="MAJOR FACILITATOR SUPERFAMILY PROTEIN"/>
    <property type="match status" value="1"/>
</dbReference>
<protein>
    <recommendedName>
        <fullName evidence="6">Major facilitator superfamily (MFS) profile domain-containing protein</fullName>
    </recommendedName>
</protein>
<dbReference type="Gene3D" id="1.20.1250.20">
    <property type="entry name" value="MFS general substrate transporter like domains"/>
    <property type="match status" value="2"/>
</dbReference>
<feature type="transmembrane region" description="Helical" evidence="5">
    <location>
        <begin position="12"/>
        <end position="35"/>
    </location>
</feature>
<keyword evidence="4 5" id="KW-0472">Membrane</keyword>
<feature type="transmembrane region" description="Helical" evidence="5">
    <location>
        <begin position="102"/>
        <end position="123"/>
    </location>
</feature>
<dbReference type="GO" id="GO:0022857">
    <property type="term" value="F:transmembrane transporter activity"/>
    <property type="evidence" value="ECO:0007669"/>
    <property type="project" value="InterPro"/>
</dbReference>
<evidence type="ECO:0000256" key="1">
    <source>
        <dbReference type="ARBA" id="ARBA00004651"/>
    </source>
</evidence>
<evidence type="ECO:0000256" key="4">
    <source>
        <dbReference type="ARBA" id="ARBA00023136"/>
    </source>
</evidence>
<evidence type="ECO:0000259" key="6">
    <source>
        <dbReference type="PROSITE" id="PS50850"/>
    </source>
</evidence>
<feature type="transmembrane region" description="Helical" evidence="5">
    <location>
        <begin position="169"/>
        <end position="191"/>
    </location>
</feature>
<reference evidence="7" key="1">
    <citation type="journal article" date="2014" name="Int. J. Syst. Evol. Microbiol.">
        <title>Complete genome sequence of Corynebacterium casei LMG S-19264T (=DSM 44701T), isolated from a smear-ripened cheese.</title>
        <authorList>
            <consortium name="US DOE Joint Genome Institute (JGI-PGF)"/>
            <person name="Walter F."/>
            <person name="Albersmeier A."/>
            <person name="Kalinowski J."/>
            <person name="Ruckert C."/>
        </authorList>
    </citation>
    <scope>NUCLEOTIDE SEQUENCE</scope>
    <source>
        <strain evidence="7">JCM 3091</strain>
    </source>
</reference>
<sequence length="464" mass="45461">MTTDALHRRTMRLLFCTQILGAVGVAIGISVGALLTSQIAGTRLSGLAQSGAVVGGALLAIPVTRVTAARGRRPGLVLAYAVGAVGALLTVAGATLVSVPLLFGGLVLFGGGTTANLQARYAAVDLAPADRRGRHLSLIVWATTLGAVAAPLLAPLADRLVGGLSLAPLSGPFVVSAVAFVVGGSTLFVLLRPDPLLAARAAAATEAAAPTAPTGTPAVAGTPTVAAVSGGPAVSVASPPAGRAVAPAGCGTAAESGAPAETAAAPRIGMRAAFAVVVAEPYARLGIGAVALGHLVMVGVMAMTPVHLGAHHHPDDVLAVVGVVLSLHIAGMYALSPLVGLLADRIGRCPVVGLGAVVLAAACLAAATAGHDTTRLAVALTLLGFGWSGTMVAGSTMLTEHVPLAVRPAAQGLSDLIMGLAGAGAGAVSGFVVAGWDYRALALAAALATVPLALWTLRPGRVRT</sequence>
<proteinExistence type="predicted"/>
<evidence type="ECO:0000256" key="5">
    <source>
        <dbReference type="SAM" id="Phobius"/>
    </source>
</evidence>
<feature type="transmembrane region" description="Helical" evidence="5">
    <location>
        <begin position="285"/>
        <end position="305"/>
    </location>
</feature>
<feature type="transmembrane region" description="Helical" evidence="5">
    <location>
        <begin position="351"/>
        <end position="370"/>
    </location>
</feature>
<feature type="transmembrane region" description="Helical" evidence="5">
    <location>
        <begin position="317"/>
        <end position="339"/>
    </location>
</feature>
<dbReference type="Pfam" id="PF07690">
    <property type="entry name" value="MFS_1"/>
    <property type="match status" value="1"/>
</dbReference>
<organism evidence="7 8">
    <name type="scientific">Pilimelia terevasa</name>
    <dbReference type="NCBI Taxonomy" id="53372"/>
    <lineage>
        <taxon>Bacteria</taxon>
        <taxon>Bacillati</taxon>
        <taxon>Actinomycetota</taxon>
        <taxon>Actinomycetes</taxon>
        <taxon>Micromonosporales</taxon>
        <taxon>Micromonosporaceae</taxon>
        <taxon>Pilimelia</taxon>
    </lineage>
</organism>
<dbReference type="InterPro" id="IPR020846">
    <property type="entry name" value="MFS_dom"/>
</dbReference>
<feature type="transmembrane region" description="Helical" evidence="5">
    <location>
        <begin position="376"/>
        <end position="395"/>
    </location>
</feature>
<keyword evidence="8" id="KW-1185">Reference proteome</keyword>
<feature type="domain" description="Major facilitator superfamily (MFS) profile" evidence="6">
    <location>
        <begin position="1"/>
        <end position="463"/>
    </location>
</feature>
<keyword evidence="2 5" id="KW-0812">Transmembrane</keyword>
<dbReference type="EMBL" id="BMQC01000006">
    <property type="protein sequence ID" value="GGK27527.1"/>
    <property type="molecule type" value="Genomic_DNA"/>
</dbReference>
<dbReference type="InterPro" id="IPR011701">
    <property type="entry name" value="MFS"/>
</dbReference>
<feature type="transmembrane region" description="Helical" evidence="5">
    <location>
        <begin position="47"/>
        <end position="64"/>
    </location>
</feature>
<dbReference type="Proteomes" id="UP000662200">
    <property type="component" value="Unassembled WGS sequence"/>
</dbReference>
<name>A0A8J3FH53_9ACTN</name>
<gene>
    <name evidence="7" type="ORF">GCM10010124_20140</name>
</gene>
<dbReference type="PANTHER" id="PTHR23534">
    <property type="entry name" value="MFS PERMEASE"/>
    <property type="match status" value="1"/>
</dbReference>
<feature type="transmembrane region" description="Helical" evidence="5">
    <location>
        <begin position="135"/>
        <end position="157"/>
    </location>
</feature>
<dbReference type="RefSeq" id="WP_189113987.1">
    <property type="nucleotide sequence ID" value="NZ_BMQC01000006.1"/>
</dbReference>
<dbReference type="InterPro" id="IPR036259">
    <property type="entry name" value="MFS_trans_sf"/>
</dbReference>
<comment type="caution">
    <text evidence="7">The sequence shown here is derived from an EMBL/GenBank/DDBJ whole genome shotgun (WGS) entry which is preliminary data.</text>
</comment>
<feature type="transmembrane region" description="Helical" evidence="5">
    <location>
        <begin position="416"/>
        <end position="434"/>
    </location>
</feature>
<keyword evidence="3 5" id="KW-1133">Transmembrane helix</keyword>
<dbReference type="GO" id="GO:0005886">
    <property type="term" value="C:plasma membrane"/>
    <property type="evidence" value="ECO:0007669"/>
    <property type="project" value="UniProtKB-SubCell"/>
</dbReference>
<dbReference type="AlphaFoldDB" id="A0A8J3FH53"/>
<dbReference type="PROSITE" id="PS50850">
    <property type="entry name" value="MFS"/>
    <property type="match status" value="1"/>
</dbReference>
<evidence type="ECO:0000256" key="3">
    <source>
        <dbReference type="ARBA" id="ARBA00022989"/>
    </source>
</evidence>
<comment type="subcellular location">
    <subcellularLocation>
        <location evidence="1">Cell membrane</location>
        <topology evidence="1">Multi-pass membrane protein</topology>
    </subcellularLocation>
</comment>
<evidence type="ECO:0000256" key="2">
    <source>
        <dbReference type="ARBA" id="ARBA00022692"/>
    </source>
</evidence>
<feature type="transmembrane region" description="Helical" evidence="5">
    <location>
        <begin position="440"/>
        <end position="457"/>
    </location>
</feature>
<evidence type="ECO:0000313" key="8">
    <source>
        <dbReference type="Proteomes" id="UP000662200"/>
    </source>
</evidence>
<feature type="transmembrane region" description="Helical" evidence="5">
    <location>
        <begin position="76"/>
        <end position="96"/>
    </location>
</feature>
<reference evidence="7" key="2">
    <citation type="submission" date="2020-09" db="EMBL/GenBank/DDBJ databases">
        <authorList>
            <person name="Sun Q."/>
            <person name="Ohkuma M."/>
        </authorList>
    </citation>
    <scope>NUCLEOTIDE SEQUENCE</scope>
    <source>
        <strain evidence="7">JCM 3091</strain>
    </source>
</reference>
<evidence type="ECO:0000313" key="7">
    <source>
        <dbReference type="EMBL" id="GGK27527.1"/>
    </source>
</evidence>